<dbReference type="GeneID" id="44297881"/>
<dbReference type="InterPro" id="IPR001647">
    <property type="entry name" value="HTH_TetR"/>
</dbReference>
<accession>A0A0U1DJF1</accession>
<evidence type="ECO:0000313" key="5">
    <source>
        <dbReference type="Proteomes" id="UP000182227"/>
    </source>
</evidence>
<dbReference type="AlphaFoldDB" id="A0A0U1DJF1"/>
<dbReference type="GO" id="GO:0003677">
    <property type="term" value="F:DNA binding"/>
    <property type="evidence" value="ECO:0007669"/>
    <property type="project" value="UniProtKB-UniRule"/>
</dbReference>
<evidence type="ECO:0000256" key="1">
    <source>
        <dbReference type="ARBA" id="ARBA00023125"/>
    </source>
</evidence>
<reference evidence="4 5" key="1">
    <citation type="submission" date="2015-03" db="EMBL/GenBank/DDBJ databases">
        <authorList>
            <person name="Murphy D."/>
        </authorList>
    </citation>
    <scope>NUCLEOTIDE SEQUENCE [LARGE SCALE GENOMIC DNA]</scope>
    <source>
        <strain evidence="4 5">D16</strain>
    </source>
</reference>
<evidence type="ECO:0000313" key="4">
    <source>
        <dbReference type="EMBL" id="CQD16596.1"/>
    </source>
</evidence>
<evidence type="ECO:0000256" key="2">
    <source>
        <dbReference type="PROSITE-ProRule" id="PRU00335"/>
    </source>
</evidence>
<organism evidence="4 5">
    <name type="scientific">Mycolicibacterium conceptionense</name>
    <dbReference type="NCBI Taxonomy" id="451644"/>
    <lineage>
        <taxon>Bacteria</taxon>
        <taxon>Bacillati</taxon>
        <taxon>Actinomycetota</taxon>
        <taxon>Actinomycetes</taxon>
        <taxon>Mycobacteriales</taxon>
        <taxon>Mycobacteriaceae</taxon>
        <taxon>Mycolicibacterium</taxon>
    </lineage>
</organism>
<feature type="domain" description="HTH tetR-type" evidence="3">
    <location>
        <begin position="6"/>
        <end position="66"/>
    </location>
</feature>
<dbReference type="EMBL" id="CTEF01000002">
    <property type="protein sequence ID" value="CQD16596.1"/>
    <property type="molecule type" value="Genomic_DNA"/>
</dbReference>
<name>A0A0U1DJF1_9MYCO</name>
<dbReference type="RefSeq" id="WP_085141447.1">
    <property type="nucleotide sequence ID" value="NZ_JACKVA010000009.1"/>
</dbReference>
<dbReference type="PRINTS" id="PR00455">
    <property type="entry name" value="HTHTETR"/>
</dbReference>
<dbReference type="InterPro" id="IPR009057">
    <property type="entry name" value="Homeodomain-like_sf"/>
</dbReference>
<keyword evidence="1 2" id="KW-0238">DNA-binding</keyword>
<evidence type="ECO:0000259" key="3">
    <source>
        <dbReference type="PROSITE" id="PS50977"/>
    </source>
</evidence>
<gene>
    <name evidence="4" type="ORF">BN970_03540</name>
</gene>
<feature type="DNA-binding region" description="H-T-H motif" evidence="2">
    <location>
        <begin position="29"/>
        <end position="48"/>
    </location>
</feature>
<dbReference type="Proteomes" id="UP000182227">
    <property type="component" value="Unassembled WGS sequence"/>
</dbReference>
<dbReference type="PROSITE" id="PS50977">
    <property type="entry name" value="HTH_TETR_2"/>
    <property type="match status" value="1"/>
</dbReference>
<dbReference type="Pfam" id="PF00440">
    <property type="entry name" value="TetR_N"/>
    <property type="match status" value="1"/>
</dbReference>
<dbReference type="SUPFAM" id="SSF46689">
    <property type="entry name" value="Homeodomain-like"/>
    <property type="match status" value="1"/>
</dbReference>
<proteinExistence type="predicted"/>
<dbReference type="Gene3D" id="1.10.357.10">
    <property type="entry name" value="Tetracycline Repressor, domain 2"/>
    <property type="match status" value="1"/>
</dbReference>
<protein>
    <submittedName>
        <fullName evidence="4">TetR family transcriptional regulator</fullName>
    </submittedName>
</protein>
<sequence length="204" mass="22018">MGRWEANASGRLQLAALELYHGQGYEQTTVAQIAQRAGLTTRTSFRHYADKREVLFGGEGALHELLVLAIAGVAESTSPIEAFAAGLKPAMRVYFQERPRETACQRHQIIAANAALQERESLKLSRLATGVAAALRERGMTGPKCTRLSAVDAGSPEKVITGCTPTDCVSPMRRWASRRTYSAGSLPGRRVLSSSVSGYSVTHT</sequence>